<name>A0A370KW94_9HYPH</name>
<evidence type="ECO:0000256" key="7">
    <source>
        <dbReference type="SAM" id="Phobius"/>
    </source>
</evidence>
<organism evidence="9 10">
    <name type="scientific">Rhizobium grahamii</name>
    <dbReference type="NCBI Taxonomy" id="1120045"/>
    <lineage>
        <taxon>Bacteria</taxon>
        <taxon>Pseudomonadati</taxon>
        <taxon>Pseudomonadota</taxon>
        <taxon>Alphaproteobacteria</taxon>
        <taxon>Hyphomicrobiales</taxon>
        <taxon>Rhizobiaceae</taxon>
        <taxon>Rhizobium/Agrobacterium group</taxon>
        <taxon>Rhizobium</taxon>
    </lineage>
</organism>
<sequence>MRVGEYAPGSIEARARLYDHSTRHDAPPPARVVNDSYEQEAEVLLQLGIGKPTIARAVQLARRNGTSIEQELLASGAVDTDSYYASLARGLRLPFLPTIDSSLVNDDKALDSQLAQARCVRLNYINKGMLAIVPEARNLAALSQAFETKPGLADSIVITTPAALRAAVWRTGSVRRLRESVTTLFEDKARFSARIVLSGKQGFLAGASFCAFAFAVTTGTLSLTVLHAAISLLYLAAILVRAAALVDRKRGVPSLPASERLPVYTVLIALYREADVVAQLVRALRRLNWPASRLDIKLVCEADDHATIEALRSEHLEAQFEIVEVPPAHPRTKPKALNYALAGARGEFMAIYDAEDRPHPDQLRAAYAQFAASPPDVVCLQAPLVISNGSASWISAVFALEYAALFRMLLPMLARRRMPVPLGGTSNHMRVADLRACGGWDPHNVTEDADLGMRLYRLGYRCGVIDCPTYEDAPATFRVWLNQRTRWFKGWLQTWLVMMREPARLLREMGMGGFLMFQLLIGGMLLSSLTHPWLIMLLVTTAGYLALGFPPTGSSEGALFLLDLANMAASYGLFLLLGRVVMLREERRSVGWRWLYVPLYWLMISVAAWRALFELPRKPFFWDKTPHIPVSSSKKLRRF</sequence>
<keyword evidence="3 9" id="KW-0808">Transferase</keyword>
<dbReference type="CDD" id="cd06427">
    <property type="entry name" value="CESA_like_2"/>
    <property type="match status" value="1"/>
</dbReference>
<evidence type="ECO:0000256" key="1">
    <source>
        <dbReference type="ARBA" id="ARBA00004141"/>
    </source>
</evidence>
<proteinExistence type="predicted"/>
<evidence type="ECO:0000313" key="10">
    <source>
        <dbReference type="Proteomes" id="UP000254939"/>
    </source>
</evidence>
<evidence type="ECO:0000256" key="5">
    <source>
        <dbReference type="ARBA" id="ARBA00022989"/>
    </source>
</evidence>
<dbReference type="EMBL" id="NAAC01000003">
    <property type="protein sequence ID" value="RDJ15990.1"/>
    <property type="molecule type" value="Genomic_DNA"/>
</dbReference>
<keyword evidence="4 7" id="KW-0812">Transmembrane</keyword>
<evidence type="ECO:0000256" key="2">
    <source>
        <dbReference type="ARBA" id="ARBA00022676"/>
    </source>
</evidence>
<evidence type="ECO:0000313" key="9">
    <source>
        <dbReference type="EMBL" id="RDJ15990.1"/>
    </source>
</evidence>
<comment type="subcellular location">
    <subcellularLocation>
        <location evidence="1">Membrane</location>
        <topology evidence="1">Multi-pass membrane protein</topology>
    </subcellularLocation>
</comment>
<dbReference type="InterPro" id="IPR029044">
    <property type="entry name" value="Nucleotide-diphossugar_trans"/>
</dbReference>
<feature type="transmembrane region" description="Helical" evidence="7">
    <location>
        <begin position="594"/>
        <end position="613"/>
    </location>
</feature>
<feature type="transmembrane region" description="Helical" evidence="7">
    <location>
        <begin position="202"/>
        <end position="219"/>
    </location>
</feature>
<feature type="domain" description="Glycosyltransferase 2-like" evidence="8">
    <location>
        <begin position="351"/>
        <end position="546"/>
    </location>
</feature>
<feature type="transmembrane region" description="Helical" evidence="7">
    <location>
        <begin position="225"/>
        <end position="246"/>
    </location>
</feature>
<evidence type="ECO:0000256" key="3">
    <source>
        <dbReference type="ARBA" id="ARBA00022679"/>
    </source>
</evidence>
<dbReference type="Proteomes" id="UP000254939">
    <property type="component" value="Unassembled WGS sequence"/>
</dbReference>
<dbReference type="GO" id="GO:0016020">
    <property type="term" value="C:membrane"/>
    <property type="evidence" value="ECO:0007669"/>
    <property type="project" value="UniProtKB-SubCell"/>
</dbReference>
<dbReference type="InterPro" id="IPR001173">
    <property type="entry name" value="Glyco_trans_2-like"/>
</dbReference>
<gene>
    <name evidence="9" type="ORF">B5K06_02865</name>
</gene>
<evidence type="ECO:0000256" key="4">
    <source>
        <dbReference type="ARBA" id="ARBA00022692"/>
    </source>
</evidence>
<accession>A0A370KW94</accession>
<comment type="caution">
    <text evidence="9">The sequence shown here is derived from an EMBL/GenBank/DDBJ whole genome shotgun (WGS) entry which is preliminary data.</text>
</comment>
<dbReference type="OrthoDB" id="7431422at2"/>
<feature type="transmembrane region" description="Helical" evidence="7">
    <location>
        <begin position="514"/>
        <end position="547"/>
    </location>
</feature>
<dbReference type="SUPFAM" id="SSF53448">
    <property type="entry name" value="Nucleotide-diphospho-sugar transferases"/>
    <property type="match status" value="1"/>
</dbReference>
<protein>
    <submittedName>
        <fullName evidence="9">Glycosyl transferase</fullName>
    </submittedName>
</protein>
<reference evidence="9 10" key="1">
    <citation type="submission" date="2017-03" db="EMBL/GenBank/DDBJ databases">
        <title>Genome analysis of Rhizobial strains effectives or ineffectives for nitrogen fixation isolated from bean seeds.</title>
        <authorList>
            <person name="Peralta H."/>
            <person name="Aguilar-Vera A."/>
            <person name="Mora Y."/>
            <person name="Vargas-Lagunas C."/>
            <person name="Girard L."/>
            <person name="Mora J."/>
        </authorList>
    </citation>
    <scope>NUCLEOTIDE SEQUENCE [LARGE SCALE GENOMIC DNA]</scope>
    <source>
        <strain evidence="9 10">CCGM3</strain>
    </source>
</reference>
<evidence type="ECO:0000259" key="8">
    <source>
        <dbReference type="Pfam" id="PF13632"/>
    </source>
</evidence>
<feature type="transmembrane region" description="Helical" evidence="7">
    <location>
        <begin position="559"/>
        <end position="582"/>
    </location>
</feature>
<dbReference type="PANTHER" id="PTHR43867">
    <property type="entry name" value="CELLULOSE SYNTHASE CATALYTIC SUBUNIT A [UDP-FORMING]"/>
    <property type="match status" value="1"/>
</dbReference>
<keyword evidence="5 7" id="KW-1133">Transmembrane helix</keyword>
<dbReference type="Gene3D" id="3.90.550.10">
    <property type="entry name" value="Spore Coat Polysaccharide Biosynthesis Protein SpsA, Chain A"/>
    <property type="match status" value="1"/>
</dbReference>
<evidence type="ECO:0000256" key="6">
    <source>
        <dbReference type="ARBA" id="ARBA00023136"/>
    </source>
</evidence>
<dbReference type="GO" id="GO:0016757">
    <property type="term" value="F:glycosyltransferase activity"/>
    <property type="evidence" value="ECO:0007669"/>
    <property type="project" value="UniProtKB-KW"/>
</dbReference>
<dbReference type="InterPro" id="IPR050321">
    <property type="entry name" value="Glycosyltr_2/OpgH_subfam"/>
</dbReference>
<keyword evidence="6 7" id="KW-0472">Membrane</keyword>
<dbReference type="Pfam" id="PF13632">
    <property type="entry name" value="Glyco_trans_2_3"/>
    <property type="match status" value="1"/>
</dbReference>
<keyword evidence="2" id="KW-0328">Glycosyltransferase</keyword>
<dbReference type="PANTHER" id="PTHR43867:SF2">
    <property type="entry name" value="CELLULOSE SYNTHASE CATALYTIC SUBUNIT A [UDP-FORMING]"/>
    <property type="match status" value="1"/>
</dbReference>
<dbReference type="AlphaFoldDB" id="A0A370KW94"/>